<evidence type="ECO:0000313" key="3">
    <source>
        <dbReference type="EMBL" id="QSW83918.1"/>
    </source>
</evidence>
<dbReference type="RefSeq" id="WP_207269170.1">
    <property type="nucleotide sequence ID" value="NZ_CP071463.1"/>
</dbReference>
<name>A0A8A2U7K0_9EURY</name>
<dbReference type="EMBL" id="CP071463">
    <property type="protein sequence ID" value="QSW83918.1"/>
    <property type="molecule type" value="Genomic_DNA"/>
</dbReference>
<sequence length="229" mass="23757">MVETRSERIDQWSDHAAELCHEGEFVVHRADLEDATLVVTNQRVLAFTPDAAEPKFRHVDRPDIGTVSVETDTPLRRLSLGAVAAVVGVGLLELTRTSSFATAVPTVDLEGSRTMPGVTQLTRVVEAALGALETALVVLEGGLLLLGIVALVAASVFVASVLRSRSKRLVVRVSGGTDIEVPIGDAAIDAGAVEDLERAIRPGSTALEANGDGETGGATGAAVDAEESG</sequence>
<evidence type="ECO:0000256" key="2">
    <source>
        <dbReference type="SAM" id="Phobius"/>
    </source>
</evidence>
<keyword evidence="4" id="KW-1185">Reference proteome</keyword>
<protein>
    <recommendedName>
        <fullName evidence="5">PH domain-containing protein</fullName>
    </recommendedName>
</protein>
<evidence type="ECO:0008006" key="5">
    <source>
        <dbReference type="Google" id="ProtNLM"/>
    </source>
</evidence>
<dbReference type="Proteomes" id="UP000663191">
    <property type="component" value="Chromosome"/>
</dbReference>
<proteinExistence type="predicted"/>
<organism evidence="3 4">
    <name type="scientific">Natrinema longum</name>
    <dbReference type="NCBI Taxonomy" id="370324"/>
    <lineage>
        <taxon>Archaea</taxon>
        <taxon>Methanobacteriati</taxon>
        <taxon>Methanobacteriota</taxon>
        <taxon>Stenosarchaea group</taxon>
        <taxon>Halobacteria</taxon>
        <taxon>Halobacteriales</taxon>
        <taxon>Natrialbaceae</taxon>
        <taxon>Natrinema</taxon>
    </lineage>
</organism>
<dbReference type="AlphaFoldDB" id="A0A8A2U7K0"/>
<evidence type="ECO:0000313" key="4">
    <source>
        <dbReference type="Proteomes" id="UP000663191"/>
    </source>
</evidence>
<dbReference type="GeneID" id="63184198"/>
<evidence type="ECO:0000256" key="1">
    <source>
        <dbReference type="SAM" id="MobiDB-lite"/>
    </source>
</evidence>
<dbReference type="KEGG" id="hlo:J0X27_10600"/>
<accession>A0A8A2U7K0</accession>
<gene>
    <name evidence="3" type="ORF">J0X27_10600</name>
</gene>
<keyword evidence="2" id="KW-1133">Transmembrane helix</keyword>
<keyword evidence="2" id="KW-0472">Membrane</keyword>
<feature type="transmembrane region" description="Helical" evidence="2">
    <location>
        <begin position="142"/>
        <end position="162"/>
    </location>
</feature>
<dbReference type="OrthoDB" id="222505at2157"/>
<reference evidence="3 4" key="1">
    <citation type="journal article" date="2006" name="Int. J. Syst. Evol. Microbiol.">
        <title>Haloterrigena longa sp. nov. and Haloterrigena limicola sp. nov., extremely halophilic archaea isolated from a salt lake.</title>
        <authorList>
            <person name="Cui H.L."/>
            <person name="Tohty D."/>
            <person name="Zhou P.J."/>
            <person name="Liu S.J."/>
        </authorList>
    </citation>
    <scope>NUCLEOTIDE SEQUENCE [LARGE SCALE GENOMIC DNA]</scope>
    <source>
        <strain evidence="3 4">ABH32</strain>
    </source>
</reference>
<feature type="region of interest" description="Disordered" evidence="1">
    <location>
        <begin position="203"/>
        <end position="229"/>
    </location>
</feature>
<keyword evidence="2" id="KW-0812">Transmembrane</keyword>